<dbReference type="AlphaFoldDB" id="A0A0A9A6W7"/>
<reference evidence="1" key="1">
    <citation type="submission" date="2014-09" db="EMBL/GenBank/DDBJ databases">
        <authorList>
            <person name="Magalhaes I.L.F."/>
            <person name="Oliveira U."/>
            <person name="Santos F.R."/>
            <person name="Vidigal T.H.D.A."/>
            <person name="Brescovit A.D."/>
            <person name="Santos A.J."/>
        </authorList>
    </citation>
    <scope>NUCLEOTIDE SEQUENCE</scope>
    <source>
        <tissue evidence="1">Shoot tissue taken approximately 20 cm above the soil surface</tissue>
    </source>
</reference>
<organism evidence="1">
    <name type="scientific">Arundo donax</name>
    <name type="common">Giant reed</name>
    <name type="synonym">Donax arundinaceus</name>
    <dbReference type="NCBI Taxonomy" id="35708"/>
    <lineage>
        <taxon>Eukaryota</taxon>
        <taxon>Viridiplantae</taxon>
        <taxon>Streptophyta</taxon>
        <taxon>Embryophyta</taxon>
        <taxon>Tracheophyta</taxon>
        <taxon>Spermatophyta</taxon>
        <taxon>Magnoliopsida</taxon>
        <taxon>Liliopsida</taxon>
        <taxon>Poales</taxon>
        <taxon>Poaceae</taxon>
        <taxon>PACMAD clade</taxon>
        <taxon>Arundinoideae</taxon>
        <taxon>Arundineae</taxon>
        <taxon>Arundo</taxon>
    </lineage>
</organism>
<reference evidence="1" key="2">
    <citation type="journal article" date="2015" name="Data Brief">
        <title>Shoot transcriptome of the giant reed, Arundo donax.</title>
        <authorList>
            <person name="Barrero R.A."/>
            <person name="Guerrero F.D."/>
            <person name="Moolhuijzen P."/>
            <person name="Goolsby J.A."/>
            <person name="Tidwell J."/>
            <person name="Bellgard S.E."/>
            <person name="Bellgard M.I."/>
        </authorList>
    </citation>
    <scope>NUCLEOTIDE SEQUENCE</scope>
    <source>
        <tissue evidence="1">Shoot tissue taken approximately 20 cm above the soil surface</tissue>
    </source>
</reference>
<proteinExistence type="predicted"/>
<sequence length="31" mass="3462">MPIRMAAGLIYPSEVQDGMVNGSEDQMMARY</sequence>
<accession>A0A0A9A6W7</accession>
<evidence type="ECO:0000313" key="1">
    <source>
        <dbReference type="EMBL" id="JAD47429.1"/>
    </source>
</evidence>
<dbReference type="EMBL" id="GBRH01250466">
    <property type="protein sequence ID" value="JAD47429.1"/>
    <property type="molecule type" value="Transcribed_RNA"/>
</dbReference>
<protein>
    <submittedName>
        <fullName evidence="1">Uncharacterized protein</fullName>
    </submittedName>
</protein>
<name>A0A0A9A6W7_ARUDO</name>